<organism evidence="1 2">
    <name type="scientific">Triplophysa tibetana</name>
    <dbReference type="NCBI Taxonomy" id="1572043"/>
    <lineage>
        <taxon>Eukaryota</taxon>
        <taxon>Metazoa</taxon>
        <taxon>Chordata</taxon>
        <taxon>Craniata</taxon>
        <taxon>Vertebrata</taxon>
        <taxon>Euteleostomi</taxon>
        <taxon>Actinopterygii</taxon>
        <taxon>Neopterygii</taxon>
        <taxon>Teleostei</taxon>
        <taxon>Ostariophysi</taxon>
        <taxon>Cypriniformes</taxon>
        <taxon>Nemacheilidae</taxon>
        <taxon>Triplophysa</taxon>
    </lineage>
</organism>
<protein>
    <submittedName>
        <fullName evidence="1">Uncharacterized protein</fullName>
    </submittedName>
</protein>
<evidence type="ECO:0000313" key="1">
    <source>
        <dbReference type="EMBL" id="KAA0714207.1"/>
    </source>
</evidence>
<gene>
    <name evidence="1" type="ORF">E1301_Tti007355</name>
</gene>
<dbReference type="Proteomes" id="UP000324632">
    <property type="component" value="Chromosome 12"/>
</dbReference>
<dbReference type="EMBL" id="SOYY01000012">
    <property type="protein sequence ID" value="KAA0714207.1"/>
    <property type="molecule type" value="Genomic_DNA"/>
</dbReference>
<accession>A0A5A9P0L8</accession>
<comment type="caution">
    <text evidence="1">The sequence shown here is derived from an EMBL/GenBank/DDBJ whole genome shotgun (WGS) entry which is preliminary data.</text>
</comment>
<evidence type="ECO:0000313" key="2">
    <source>
        <dbReference type="Proteomes" id="UP000324632"/>
    </source>
</evidence>
<dbReference type="AlphaFoldDB" id="A0A5A9P0L8"/>
<keyword evidence="2" id="KW-1185">Reference proteome</keyword>
<sequence>MGSHEPSRNSFEVRTLHLIDPLTCTIRSHGDVIINAVIFLTQAFKEMLYAAQDQAPSIEAQNELLAINIEHFNDVASLARQRGSTAIINTGHQMSAEHSVGTSNSILYHYSCGKTALMFGCIESGLMENERDKKAKRETQTVVLTGMWWTILRGRGLVIDIWHTCGSAAALINTDSDRGARECTVPQMCWPTDTRARRGHDEGAYGFGRTSAAPSPLYFALLMDCVHKLPISLFLLLSWWRN</sequence>
<name>A0A5A9P0L8_9TELE</name>
<reference evidence="1 2" key="1">
    <citation type="journal article" date="2019" name="Mol. Ecol. Resour.">
        <title>Chromosome-level genome assembly of Triplophysa tibetana, a fish adapted to the harsh high-altitude environment of the Tibetan Plateau.</title>
        <authorList>
            <person name="Yang X."/>
            <person name="Liu H."/>
            <person name="Ma Z."/>
            <person name="Zou Y."/>
            <person name="Zou M."/>
            <person name="Mao Y."/>
            <person name="Li X."/>
            <person name="Wang H."/>
            <person name="Chen T."/>
            <person name="Wang W."/>
            <person name="Yang R."/>
        </authorList>
    </citation>
    <scope>NUCLEOTIDE SEQUENCE [LARGE SCALE GENOMIC DNA]</scope>
    <source>
        <strain evidence="1">TTIB1903HZAU</strain>
        <tissue evidence="1">Muscle</tissue>
    </source>
</reference>
<proteinExistence type="predicted"/>